<accession>Q10WY6</accession>
<protein>
    <submittedName>
        <fullName evidence="1">Uncharacterized protein</fullName>
    </submittedName>
</protein>
<organism evidence="1">
    <name type="scientific">Trichodesmium erythraeum (strain IMS101)</name>
    <dbReference type="NCBI Taxonomy" id="203124"/>
    <lineage>
        <taxon>Bacteria</taxon>
        <taxon>Bacillati</taxon>
        <taxon>Cyanobacteriota</taxon>
        <taxon>Cyanophyceae</taxon>
        <taxon>Oscillatoriophycideae</taxon>
        <taxon>Oscillatoriales</taxon>
        <taxon>Microcoleaceae</taxon>
        <taxon>Trichodesmium</taxon>
    </lineage>
</organism>
<sequence>MDNSLKNALLSYETALNQHLLVLKEEFEMLETAWRSLNDVYEGSAAEDFKEVWTKTMADFEDSVGKIETILYFIREITENA</sequence>
<dbReference type="EMBL" id="CP000393">
    <property type="protein sequence ID" value="ABG53238.1"/>
    <property type="molecule type" value="Genomic_DNA"/>
</dbReference>
<dbReference type="RefSeq" id="WP_011613567.1">
    <property type="nucleotide sequence ID" value="NC_008312.1"/>
</dbReference>
<gene>
    <name evidence="1" type="ordered locus">Tery_4238</name>
</gene>
<dbReference type="OrthoDB" id="2971563at2"/>
<reference evidence="1" key="1">
    <citation type="submission" date="2006-06" db="EMBL/GenBank/DDBJ databases">
        <title>Complete sequence of Trichodesmium erythraeum IMS101.</title>
        <authorList>
            <consortium name="US DOE Joint Genome Institute"/>
            <person name="Copeland A."/>
            <person name="Lucas S."/>
            <person name="Lapidus A."/>
            <person name="Barry K."/>
            <person name="Detter J.C."/>
            <person name="Glavina del Rio T."/>
            <person name="Hammon N."/>
            <person name="Israni S."/>
            <person name="Dalin E."/>
            <person name="Tice H."/>
            <person name="Pitluck S."/>
            <person name="Kiss H."/>
            <person name="Munk A.C."/>
            <person name="Brettin T."/>
            <person name="Bruce D."/>
            <person name="Han C."/>
            <person name="Tapia R."/>
            <person name="Gilna P."/>
            <person name="Schmutz J."/>
            <person name="Larimer F."/>
            <person name="Land M."/>
            <person name="Hauser L."/>
            <person name="Kyrpides N."/>
            <person name="Kim E."/>
            <person name="Richardson P."/>
        </authorList>
    </citation>
    <scope>NUCLEOTIDE SEQUENCE [LARGE SCALE GENOMIC DNA]</scope>
    <source>
        <strain evidence="1">IMS101</strain>
    </source>
</reference>
<dbReference type="STRING" id="203124.Tery_4238"/>
<dbReference type="KEGG" id="ter:Tery_4238"/>
<dbReference type="AlphaFoldDB" id="Q10WY6"/>
<dbReference type="HOGENOM" id="CLU_2569946_0_0_3"/>
<proteinExistence type="predicted"/>
<evidence type="ECO:0000313" key="1">
    <source>
        <dbReference type="EMBL" id="ABG53238.1"/>
    </source>
</evidence>
<name>Q10WY6_TRIEI</name>